<keyword evidence="1" id="KW-0732">Signal</keyword>
<protein>
    <submittedName>
        <fullName evidence="2">Uncharacterized protein</fullName>
    </submittedName>
</protein>
<feature type="signal peptide" evidence="1">
    <location>
        <begin position="1"/>
        <end position="25"/>
    </location>
</feature>
<dbReference type="RefSeq" id="WP_281470208.1">
    <property type="nucleotide sequence ID" value="NZ_CP124536.1"/>
</dbReference>
<feature type="chain" id="PRO_5046212199" evidence="1">
    <location>
        <begin position="26"/>
        <end position="213"/>
    </location>
</feature>
<dbReference type="EMBL" id="CP124536">
    <property type="protein sequence ID" value="WGV18205.1"/>
    <property type="molecule type" value="Genomic_DNA"/>
</dbReference>
<geneLocation type="plasmid" evidence="2 3">
    <name>unnamed1</name>
</geneLocation>
<keyword evidence="3" id="KW-1185">Reference proteome</keyword>
<evidence type="ECO:0000313" key="3">
    <source>
        <dbReference type="Proteomes" id="UP001230978"/>
    </source>
</evidence>
<proteinExistence type="predicted"/>
<dbReference type="Proteomes" id="UP001230978">
    <property type="component" value="Plasmid unnamed1"/>
</dbReference>
<organism evidence="2 3">
    <name type="scientific">Fuscovulum ytuae</name>
    <dbReference type="NCBI Taxonomy" id="3042299"/>
    <lineage>
        <taxon>Bacteria</taxon>
        <taxon>Pseudomonadati</taxon>
        <taxon>Pseudomonadota</taxon>
        <taxon>Alphaproteobacteria</taxon>
        <taxon>Rhodobacterales</taxon>
        <taxon>Paracoccaceae</taxon>
        <taxon>Fuscovulum</taxon>
    </lineage>
</organism>
<name>A0ABY8QD52_9RHOB</name>
<evidence type="ECO:0000256" key="1">
    <source>
        <dbReference type="SAM" id="SignalP"/>
    </source>
</evidence>
<sequence>MTRLRAAASLAATALSLSLAAPAKAYPVDCAILLCLAGGWPASAECAHARTVFIARITPWPVEPPLQIWNCPMRANFRGEAKPIERLFDIAVRGEPVPLVSISETPLTLQLVQDRADVDISDPAFDFVRSIRVFEITYQQRRSSDGDCNSWGAVYMGTYGPQGDYRRRRSSVSAVPTASDLAVPADCRSYWHRSVFVEWRDYEGSYGHEEVHY</sequence>
<keyword evidence="2" id="KW-0614">Plasmid</keyword>
<accession>A0ABY8QD52</accession>
<reference evidence="2 3" key="1">
    <citation type="submission" date="2023-04" db="EMBL/GenBank/DDBJ databases">
        <title>YMD61, complete Genome.</title>
        <authorList>
            <person name="Zhang J."/>
        </authorList>
    </citation>
    <scope>NUCLEOTIDE SEQUENCE [LARGE SCALE GENOMIC DNA]</scope>
    <source>
        <strain evidence="2 3">YMD61</strain>
        <plasmid evidence="2 3">unnamed1</plasmid>
    </source>
</reference>
<gene>
    <name evidence="2" type="ORF">QF092_19090</name>
</gene>
<evidence type="ECO:0000313" key="2">
    <source>
        <dbReference type="EMBL" id="WGV18205.1"/>
    </source>
</evidence>